<feature type="domain" description="NB-ARC" evidence="2">
    <location>
        <begin position="170"/>
        <end position="269"/>
    </location>
</feature>
<dbReference type="GO" id="GO:0043531">
    <property type="term" value="F:ADP binding"/>
    <property type="evidence" value="ECO:0007669"/>
    <property type="project" value="InterPro"/>
</dbReference>
<dbReference type="PRINTS" id="PR00364">
    <property type="entry name" value="DISEASERSIST"/>
</dbReference>
<dbReference type="RefSeq" id="WP_012164292.1">
    <property type="nucleotide sequence ID" value="NC_009925.1"/>
</dbReference>
<evidence type="ECO:0000259" key="2">
    <source>
        <dbReference type="Pfam" id="PF00931"/>
    </source>
</evidence>
<dbReference type="STRING" id="329726.AM1_3951"/>
<dbReference type="Proteomes" id="UP000000268">
    <property type="component" value="Chromosome"/>
</dbReference>
<protein>
    <submittedName>
        <fullName evidence="4">Uncharacterized protein</fullName>
    </submittedName>
</protein>
<dbReference type="SUPFAM" id="SSF52540">
    <property type="entry name" value="P-loop containing nucleoside triphosphate hydrolases"/>
    <property type="match status" value="1"/>
</dbReference>
<dbReference type="PANTHER" id="PTHR47691:SF3">
    <property type="entry name" value="HTH-TYPE TRANSCRIPTIONAL REGULATOR RV0890C-RELATED"/>
    <property type="match status" value="1"/>
</dbReference>
<keyword evidence="5" id="KW-1185">Reference proteome</keyword>
<dbReference type="HOGENOM" id="CLU_025923_2_1_3"/>
<gene>
    <name evidence="4" type="ordered locus">AM1_3951</name>
</gene>
<reference evidence="4 5" key="1">
    <citation type="journal article" date="2008" name="Proc. Natl. Acad. Sci. U.S.A.">
        <title>Niche adaptation and genome expansion in the chlorophyll d-producing cyanobacterium Acaryochloris marina.</title>
        <authorList>
            <person name="Swingley W.D."/>
            <person name="Chen M."/>
            <person name="Cheung P.C."/>
            <person name="Conrad A.L."/>
            <person name="Dejesa L.C."/>
            <person name="Hao J."/>
            <person name="Honchak B.M."/>
            <person name="Karbach L.E."/>
            <person name="Kurdoglu A."/>
            <person name="Lahiri S."/>
            <person name="Mastrian S.D."/>
            <person name="Miyashita H."/>
            <person name="Page L."/>
            <person name="Ramakrishna P."/>
            <person name="Satoh S."/>
            <person name="Sattley W.M."/>
            <person name="Shimada Y."/>
            <person name="Taylor H.L."/>
            <person name="Tomo T."/>
            <person name="Tsuchiya T."/>
            <person name="Wang Z.T."/>
            <person name="Raymond J."/>
            <person name="Mimuro M."/>
            <person name="Blankenship R.E."/>
            <person name="Touchman J.W."/>
        </authorList>
    </citation>
    <scope>NUCLEOTIDE SEQUENCE [LARGE SCALE GENOMIC DNA]</scope>
    <source>
        <strain evidence="5">MBIC 11017</strain>
    </source>
</reference>
<proteinExistence type="predicted"/>
<name>B0C8B6_ACAM1</name>
<evidence type="ECO:0000256" key="1">
    <source>
        <dbReference type="SAM" id="MobiDB-lite"/>
    </source>
</evidence>
<evidence type="ECO:0000259" key="3">
    <source>
        <dbReference type="Pfam" id="PF26355"/>
    </source>
</evidence>
<organism evidence="4 5">
    <name type="scientific">Acaryochloris marina (strain MBIC 11017)</name>
    <dbReference type="NCBI Taxonomy" id="329726"/>
    <lineage>
        <taxon>Bacteria</taxon>
        <taxon>Bacillati</taxon>
        <taxon>Cyanobacteriota</taxon>
        <taxon>Cyanophyceae</taxon>
        <taxon>Acaryochloridales</taxon>
        <taxon>Acaryochloridaceae</taxon>
        <taxon>Acaryochloris</taxon>
    </lineage>
</organism>
<dbReference type="InterPro" id="IPR002182">
    <property type="entry name" value="NB-ARC"/>
</dbReference>
<dbReference type="eggNOG" id="COG3903">
    <property type="taxonomic scope" value="Bacteria"/>
</dbReference>
<dbReference type="Gene3D" id="3.40.50.300">
    <property type="entry name" value="P-loop containing nucleotide triphosphate hydrolases"/>
    <property type="match status" value="1"/>
</dbReference>
<sequence length="483" mass="54300">MYNGARNFINDTAPTQAKVADPLYLVPSLPQGQPESKQAYLILQRLFPNAELSNIQTTVFLQAWQGKTYQQIAQSTGYDADYIKDVGHKLWRKLSELLGESLSKHNFCSILRRRYQQLEDAELAQESHTGGVRTMQSHKSKKGAGRSLPVCDWGEAAAVPVFVGRQFVLTQLKRWIIEDHNRLIGIFGLGGVGKTALAVKCVEQVQSLFDCVIWRSLRDQPDFDALMMDLLQSITGQEDLELPDTAQDKVTLLLAYLNQHRCLLVLDDWFSVLQGHELAGSYQEGCETYGLLLRRISESRHNSCVLITSREQPAGLAFTDNEAFPSRTLYLDGLDQESGQEALQAFGLEASDDCSDVLLERYTGNPLALRIAVKTIVDFFAGNVPQFLDRDELIYGDIRRLLLQQFGRLSKLEMSIMQSLASLDTPGSLADIAKDISLEESDLLLDALESLHRRSFIWKQNGRISVPQLLKEYIRSSNRLGRA</sequence>
<dbReference type="AlphaFoldDB" id="B0C8B6"/>
<evidence type="ECO:0000313" key="4">
    <source>
        <dbReference type="EMBL" id="ABW28936.1"/>
    </source>
</evidence>
<dbReference type="PANTHER" id="PTHR47691">
    <property type="entry name" value="REGULATOR-RELATED"/>
    <property type="match status" value="1"/>
</dbReference>
<accession>B0C8B6</accession>
<dbReference type="Pfam" id="PF00931">
    <property type="entry name" value="NB-ARC"/>
    <property type="match status" value="1"/>
</dbReference>
<feature type="domain" description="vWA-MoxR associated protein N-terminal HTH" evidence="3">
    <location>
        <begin position="50"/>
        <end position="113"/>
    </location>
</feature>
<dbReference type="InterPro" id="IPR027417">
    <property type="entry name" value="P-loop_NTPase"/>
</dbReference>
<dbReference type="Pfam" id="PF26355">
    <property type="entry name" value="HTH_VMAP-M9"/>
    <property type="match status" value="1"/>
</dbReference>
<dbReference type="EMBL" id="CP000828">
    <property type="protein sequence ID" value="ABW28936.1"/>
    <property type="molecule type" value="Genomic_DNA"/>
</dbReference>
<dbReference type="OrthoDB" id="434800at2"/>
<feature type="region of interest" description="Disordered" evidence="1">
    <location>
        <begin position="126"/>
        <end position="145"/>
    </location>
</feature>
<dbReference type="KEGG" id="amr:AM1_3951"/>
<evidence type="ECO:0000313" key="5">
    <source>
        <dbReference type="Proteomes" id="UP000000268"/>
    </source>
</evidence>
<dbReference type="InterPro" id="IPR058651">
    <property type="entry name" value="HTH_VMAP-M9"/>
</dbReference>